<accession>A0AB34AFE5</accession>
<organism evidence="1 2">
    <name type="scientific">Staphylococcus ureilyticus</name>
    <name type="common">Staphylococcus cohnii subsp. urealyticus</name>
    <dbReference type="NCBI Taxonomy" id="94138"/>
    <lineage>
        <taxon>Bacteria</taxon>
        <taxon>Bacillati</taxon>
        <taxon>Bacillota</taxon>
        <taxon>Bacilli</taxon>
        <taxon>Bacillales</taxon>
        <taxon>Staphylococcaceae</taxon>
        <taxon>Staphylococcus</taxon>
        <taxon>Staphylococcus cohnii species complex</taxon>
    </lineage>
</organism>
<dbReference type="NCBIfam" id="TIGR01669">
    <property type="entry name" value="phage_XkdX"/>
    <property type="match status" value="1"/>
</dbReference>
<evidence type="ECO:0000313" key="1">
    <source>
        <dbReference type="EMBL" id="GEQ01995.1"/>
    </source>
</evidence>
<dbReference type="Pfam" id="PF09693">
    <property type="entry name" value="Phage_XkdX"/>
    <property type="match status" value="1"/>
</dbReference>
<comment type="caution">
    <text evidence="1">The sequence shown here is derived from an EMBL/GenBank/DDBJ whole genome shotgun (WGS) entry which is preliminary data.</text>
</comment>
<proteinExistence type="predicted"/>
<dbReference type="RefSeq" id="WP_073342740.1">
    <property type="nucleotide sequence ID" value="NZ_BKAW01000003.1"/>
</dbReference>
<reference evidence="1 2" key="1">
    <citation type="submission" date="2019-07" db="EMBL/GenBank/DDBJ databases">
        <title>Whole genome shotgun sequence of Staphylococcus cohnii subsp. urealyticus NBRC 109766.</title>
        <authorList>
            <person name="Hosoyama A."/>
            <person name="Uohara A."/>
            <person name="Ohji S."/>
            <person name="Ichikawa N."/>
        </authorList>
    </citation>
    <scope>NUCLEOTIDE SEQUENCE [LARGE SCALE GENOMIC DNA]</scope>
    <source>
        <strain evidence="1 2">NBRC 109766</strain>
    </source>
</reference>
<protein>
    <recommendedName>
        <fullName evidence="3">XkdX family protein</fullName>
    </recommendedName>
</protein>
<dbReference type="Proteomes" id="UP000321839">
    <property type="component" value="Unassembled WGS sequence"/>
</dbReference>
<sequence>MWPTFESIKYFYDINCYTNDAIKTYVELGCLTKEDYTRITKEEYQDDKEDGIPEGHY</sequence>
<dbReference type="AlphaFoldDB" id="A0AB34AFE5"/>
<keyword evidence="2" id="KW-1185">Reference proteome</keyword>
<evidence type="ECO:0008006" key="3">
    <source>
        <dbReference type="Google" id="ProtNLM"/>
    </source>
</evidence>
<dbReference type="EMBL" id="BKAW01000003">
    <property type="protein sequence ID" value="GEQ01995.1"/>
    <property type="molecule type" value="Genomic_DNA"/>
</dbReference>
<evidence type="ECO:0000313" key="2">
    <source>
        <dbReference type="Proteomes" id="UP000321839"/>
    </source>
</evidence>
<gene>
    <name evidence="1" type="ORF">SCO02_04360</name>
</gene>
<dbReference type="InterPro" id="IPR010022">
    <property type="entry name" value="XkdX"/>
</dbReference>
<name>A0AB34AFE5_STAUR</name>